<dbReference type="AlphaFoldDB" id="A0A6M9TTB2"/>
<gene>
    <name evidence="2" type="primary">orf312</name>
</gene>
<keyword evidence="2" id="KW-0496">Mitochondrion</keyword>
<dbReference type="PANTHER" id="PTHR37520">
    <property type="entry name" value="INTRON-ENCODED DNA ENDONUCLEASE AI2A-RELATED"/>
    <property type="match status" value="1"/>
</dbReference>
<evidence type="ECO:0000259" key="1">
    <source>
        <dbReference type="Pfam" id="PF00961"/>
    </source>
</evidence>
<reference evidence="2" key="1">
    <citation type="journal article" date="2020" name="Genes (Basel)">
        <title>Phylogenetic Analysis and Substitution Rate Estimation of Colonial Volvocine Algae Based on Mitochondrial Genomes.</title>
        <authorList>
            <person name="Hu Y."/>
            <person name="Xing W."/>
            <person name="Hu Z."/>
            <person name="Liu G."/>
        </authorList>
    </citation>
    <scope>NUCLEOTIDE SEQUENCE</scope>
</reference>
<name>A0A6M9TTB2_9CHLO</name>
<dbReference type="Pfam" id="PF00961">
    <property type="entry name" value="LAGLIDADG_1"/>
    <property type="match status" value="1"/>
</dbReference>
<accession>A0A6M9TTB2</accession>
<keyword evidence="2" id="KW-0255">Endonuclease</keyword>
<dbReference type="SUPFAM" id="SSF55608">
    <property type="entry name" value="Homing endonucleases"/>
    <property type="match status" value="2"/>
</dbReference>
<keyword evidence="2" id="KW-0540">Nuclease</keyword>
<sequence>MNYLLANQQETNVDFGPLLVGSSEAVCPQSYYILSMKYLFFVVFTQQKTHSPYNLLKASSMCGMTLSRDDAFNQWLAGVIDGDGCFLVSKAGYCSCEISFGIHDEPLLMRIKQVLGGSVKPRAGINSFRYRLHNTPGMIELVNRVNGYIRNTVRISQLKRVCDRLGIECIPPQNLTLQSTWFAGFFDSEGTVTFSLKEYGTNGLMRPQLTIGASNKKKENLLIFIDWFGGNVYYDKSSDGYVWSISSREDIEFFLKYTKETSSIRSVKLHRLLLIPKYYKLVELQAFRLDAPSLLIKAWYRFLVRWNKYHDL</sequence>
<dbReference type="GO" id="GO:0004519">
    <property type="term" value="F:endonuclease activity"/>
    <property type="evidence" value="ECO:0007669"/>
    <property type="project" value="UniProtKB-KW"/>
</dbReference>
<geneLocation type="mitochondrion" evidence="2"/>
<dbReference type="Gene3D" id="3.10.28.10">
    <property type="entry name" value="Homing endonucleases"/>
    <property type="match status" value="2"/>
</dbReference>
<evidence type="ECO:0000313" key="2">
    <source>
        <dbReference type="EMBL" id="QKN19304.1"/>
    </source>
</evidence>
<dbReference type="InterPro" id="IPR027434">
    <property type="entry name" value="Homing_endonucl"/>
</dbReference>
<proteinExistence type="predicted"/>
<protein>
    <submittedName>
        <fullName evidence="2">LAGLIDADG endonuclease</fullName>
    </submittedName>
</protein>
<organism evidence="2">
    <name type="scientific">Eudorina elegans</name>
    <dbReference type="NCBI Taxonomy" id="47282"/>
    <lineage>
        <taxon>Eukaryota</taxon>
        <taxon>Viridiplantae</taxon>
        <taxon>Chlorophyta</taxon>
        <taxon>core chlorophytes</taxon>
        <taxon>Chlorophyceae</taxon>
        <taxon>CS clade</taxon>
        <taxon>Chlamydomonadales</taxon>
        <taxon>Volvocaceae</taxon>
        <taxon>Eudorina</taxon>
    </lineage>
</organism>
<dbReference type="PANTHER" id="PTHR37520:SF1">
    <property type="entry name" value="INTRON-ENCODED DNA ENDONUCLEASE AI2A-RELATED"/>
    <property type="match status" value="1"/>
</dbReference>
<keyword evidence="2" id="KW-0378">Hydrolase</keyword>
<dbReference type="InterPro" id="IPR004860">
    <property type="entry name" value="LAGLIDADG_dom"/>
</dbReference>
<dbReference type="EMBL" id="MH161346">
    <property type="protein sequence ID" value="QKN19304.1"/>
    <property type="molecule type" value="Genomic_DNA"/>
</dbReference>
<feature type="domain" description="Homing endonuclease LAGLIDADG" evidence="1">
    <location>
        <begin position="76"/>
        <end position="161"/>
    </location>
</feature>